<dbReference type="STRING" id="29364.SAMN04487772_10168"/>
<dbReference type="InterPro" id="IPR010994">
    <property type="entry name" value="RuvA_2-like"/>
</dbReference>
<evidence type="ECO:0000256" key="1">
    <source>
        <dbReference type="ARBA" id="ARBA00006525"/>
    </source>
</evidence>
<dbReference type="Gene3D" id="1.10.10.10">
    <property type="entry name" value="Winged helix-like DNA-binding domain superfamily/Winged helix DNA-binding domain"/>
    <property type="match status" value="1"/>
</dbReference>
<dbReference type="EMBL" id="FOHN01000001">
    <property type="protein sequence ID" value="SES62614.1"/>
    <property type="molecule type" value="Genomic_DNA"/>
</dbReference>
<dbReference type="Pfam" id="PF14520">
    <property type="entry name" value="HHH_5"/>
    <property type="match status" value="1"/>
</dbReference>
<evidence type="ECO:0000313" key="4">
    <source>
        <dbReference type="EMBL" id="SES62614.1"/>
    </source>
</evidence>
<dbReference type="RefSeq" id="WP_177180556.1">
    <property type="nucleotide sequence ID" value="NZ_FOHN01000001.1"/>
</dbReference>
<dbReference type="InterPro" id="IPR041614">
    <property type="entry name" value="DprA_WH"/>
</dbReference>
<name>A0A1H9Y1E2_9FIRM</name>
<dbReference type="InterPro" id="IPR036388">
    <property type="entry name" value="WH-like_DNA-bd_sf"/>
</dbReference>
<accession>A0A1H9Y1E2</accession>
<feature type="domain" description="DprA winged helix" evidence="3">
    <location>
        <begin position="308"/>
        <end position="354"/>
    </location>
</feature>
<dbReference type="NCBIfam" id="TIGR00732">
    <property type="entry name" value="dprA"/>
    <property type="match status" value="1"/>
</dbReference>
<dbReference type="InterPro" id="IPR003488">
    <property type="entry name" value="DprA"/>
</dbReference>
<dbReference type="Proteomes" id="UP000199800">
    <property type="component" value="Unassembled WGS sequence"/>
</dbReference>
<dbReference type="Gene3D" id="3.40.50.450">
    <property type="match status" value="1"/>
</dbReference>
<dbReference type="PANTHER" id="PTHR43022">
    <property type="entry name" value="PROTEIN SMF"/>
    <property type="match status" value="1"/>
</dbReference>
<dbReference type="SUPFAM" id="SSF102405">
    <property type="entry name" value="MCP/YpsA-like"/>
    <property type="match status" value="1"/>
</dbReference>
<protein>
    <submittedName>
        <fullName evidence="4">DNA processing protein</fullName>
    </submittedName>
</protein>
<keyword evidence="5" id="KW-1185">Reference proteome</keyword>
<dbReference type="SUPFAM" id="SSF47781">
    <property type="entry name" value="RuvA domain 2-like"/>
    <property type="match status" value="1"/>
</dbReference>
<organism evidence="4 5">
    <name type="scientific">[Clostridium] polysaccharolyticum</name>
    <dbReference type="NCBI Taxonomy" id="29364"/>
    <lineage>
        <taxon>Bacteria</taxon>
        <taxon>Bacillati</taxon>
        <taxon>Bacillota</taxon>
        <taxon>Clostridia</taxon>
        <taxon>Lachnospirales</taxon>
        <taxon>Lachnospiraceae</taxon>
    </lineage>
</organism>
<dbReference type="Pfam" id="PF02481">
    <property type="entry name" value="DNA_processg_A"/>
    <property type="match status" value="1"/>
</dbReference>
<dbReference type="InterPro" id="IPR057666">
    <property type="entry name" value="DrpA_SLOG"/>
</dbReference>
<gene>
    <name evidence="4" type="ORF">SAMN04487772_10168</name>
</gene>
<comment type="similarity">
    <text evidence="1">Belongs to the DprA/Smf family.</text>
</comment>
<evidence type="ECO:0000259" key="2">
    <source>
        <dbReference type="Pfam" id="PF02481"/>
    </source>
</evidence>
<sequence length="365" mass="41092">MTRNELWFWLSNASGIGLKKIEYLLGHFQQIEAIYEASSKELCAVKGISEKDALALKREKEDYKRKYQRMKKLGIEFVAKEDKKYPKKLHNLLDSPYGIYVRGNNPDEEKKSIAIIGARDCSVYGKEMAIWFAKELSLSGIQIISGMARGIDGYAHTGVLTHGKEEGAATFAVLGSGIDVCYPKEHYWMYRRMQEEGGIISEYGLGVAAKPGQFPMRNRLISGLSDGILIIEAKERSGSLITADLGLEQGKDIFSVPGRIGDDLSFGCNNLIKMGAFLVQSPKDILQHYHFSIVPQGKVQKKSNYMLETKEKIVYANLSYNPKHINELIVDTKFCLSELMEILVALELKGYIRQAMKNFYIVCSD</sequence>
<proteinExistence type="inferred from homology"/>
<reference evidence="4 5" key="1">
    <citation type="submission" date="2016-10" db="EMBL/GenBank/DDBJ databases">
        <authorList>
            <person name="de Groot N.N."/>
        </authorList>
    </citation>
    <scope>NUCLEOTIDE SEQUENCE [LARGE SCALE GENOMIC DNA]</scope>
    <source>
        <strain evidence="4 5">DSM 1801</strain>
    </source>
</reference>
<dbReference type="PANTHER" id="PTHR43022:SF1">
    <property type="entry name" value="PROTEIN SMF"/>
    <property type="match status" value="1"/>
</dbReference>
<feature type="domain" description="Smf/DprA SLOG" evidence="2">
    <location>
        <begin position="77"/>
        <end position="289"/>
    </location>
</feature>
<dbReference type="Pfam" id="PF17782">
    <property type="entry name" value="WHD_DprA"/>
    <property type="match status" value="1"/>
</dbReference>
<evidence type="ECO:0000313" key="5">
    <source>
        <dbReference type="Proteomes" id="UP000199800"/>
    </source>
</evidence>
<dbReference type="AlphaFoldDB" id="A0A1H9Y1E2"/>
<dbReference type="GO" id="GO:0009294">
    <property type="term" value="P:DNA-mediated transformation"/>
    <property type="evidence" value="ECO:0007669"/>
    <property type="project" value="InterPro"/>
</dbReference>
<evidence type="ECO:0000259" key="3">
    <source>
        <dbReference type="Pfam" id="PF17782"/>
    </source>
</evidence>